<comment type="caution">
    <text evidence="2">The sequence shown here is derived from an EMBL/GenBank/DDBJ whole genome shotgun (WGS) entry which is preliminary data.</text>
</comment>
<dbReference type="AlphaFoldDB" id="A0ABD1B1T3"/>
<dbReference type="InterPro" id="IPR036047">
    <property type="entry name" value="F-box-like_dom_sf"/>
</dbReference>
<keyword evidence="3" id="KW-1185">Reference proteome</keyword>
<dbReference type="Pfam" id="PF00646">
    <property type="entry name" value="F-box"/>
    <property type="match status" value="1"/>
</dbReference>
<dbReference type="SMART" id="SM00256">
    <property type="entry name" value="FBOX"/>
    <property type="match status" value="1"/>
</dbReference>
<dbReference type="PROSITE" id="PS50181">
    <property type="entry name" value="FBOX"/>
    <property type="match status" value="1"/>
</dbReference>
<dbReference type="Pfam" id="PF08268">
    <property type="entry name" value="FBA_3"/>
    <property type="match status" value="1"/>
</dbReference>
<accession>A0ABD1B1T3</accession>
<reference evidence="2 3" key="1">
    <citation type="submission" date="2024-04" db="EMBL/GenBank/DDBJ databases">
        <title>Genome assembly C_amara_ONT_v2.</title>
        <authorList>
            <person name="Yant L."/>
            <person name="Moore C."/>
            <person name="Slenker M."/>
        </authorList>
    </citation>
    <scope>NUCLEOTIDE SEQUENCE [LARGE SCALE GENOMIC DNA]</scope>
    <source>
        <tissue evidence="2">Leaf</tissue>
    </source>
</reference>
<proteinExistence type="predicted"/>
<evidence type="ECO:0000313" key="2">
    <source>
        <dbReference type="EMBL" id="KAL1205051.1"/>
    </source>
</evidence>
<protein>
    <submittedName>
        <fullName evidence="2">F-box protein</fullName>
    </submittedName>
</protein>
<feature type="domain" description="F-box" evidence="1">
    <location>
        <begin position="59"/>
        <end position="105"/>
    </location>
</feature>
<dbReference type="EMBL" id="JBANAX010000525">
    <property type="protein sequence ID" value="KAL1205051.1"/>
    <property type="molecule type" value="Genomic_DNA"/>
</dbReference>
<name>A0ABD1B1T3_CARAN</name>
<dbReference type="InterPro" id="IPR013187">
    <property type="entry name" value="F-box-assoc_dom_typ3"/>
</dbReference>
<evidence type="ECO:0000259" key="1">
    <source>
        <dbReference type="PROSITE" id="PS50181"/>
    </source>
</evidence>
<evidence type="ECO:0000313" key="3">
    <source>
        <dbReference type="Proteomes" id="UP001558713"/>
    </source>
</evidence>
<dbReference type="PANTHER" id="PTHR31111:SF100">
    <property type="entry name" value="F-BOX DOMAIN-CONTAINING PROTEIN"/>
    <property type="match status" value="1"/>
</dbReference>
<organism evidence="2 3">
    <name type="scientific">Cardamine amara subsp. amara</name>
    <dbReference type="NCBI Taxonomy" id="228776"/>
    <lineage>
        <taxon>Eukaryota</taxon>
        <taxon>Viridiplantae</taxon>
        <taxon>Streptophyta</taxon>
        <taxon>Embryophyta</taxon>
        <taxon>Tracheophyta</taxon>
        <taxon>Spermatophyta</taxon>
        <taxon>Magnoliopsida</taxon>
        <taxon>eudicotyledons</taxon>
        <taxon>Gunneridae</taxon>
        <taxon>Pentapetalae</taxon>
        <taxon>rosids</taxon>
        <taxon>malvids</taxon>
        <taxon>Brassicales</taxon>
        <taxon>Brassicaceae</taxon>
        <taxon>Cardamineae</taxon>
        <taxon>Cardamine</taxon>
    </lineage>
</organism>
<dbReference type="CDD" id="cd22157">
    <property type="entry name" value="F-box_AtFBW1-like"/>
    <property type="match status" value="1"/>
</dbReference>
<gene>
    <name evidence="2" type="ORF">V5N11_016396</name>
</gene>
<dbReference type="Proteomes" id="UP001558713">
    <property type="component" value="Unassembled WGS sequence"/>
</dbReference>
<dbReference type="SUPFAM" id="SSF81383">
    <property type="entry name" value="F-box domain"/>
    <property type="match status" value="1"/>
</dbReference>
<dbReference type="Gene3D" id="1.20.1280.50">
    <property type="match status" value="1"/>
</dbReference>
<sequence>MKRRDGANDRFCSSGSMLHPISLDLKLTRLPAKFLVKPHQKKLLFHGGGKELEDDEKVRSKVNLIPIDLEVEILTRLPAKSLMKFRCVSKMWSSIIRSQRFVDSYSAMSSTMRSQFIITFGCVYADNDAKRLFIFSSSYENEDSSSLVVNLDIKITPVFLSKCYSKGSSVHGFVGCPNGSQFIVCNPNTGQVITLPTKRCPTYLGYDPVENQFKTFDRVRNHISFQEYEDTTLGGKESP</sequence>
<dbReference type="PANTHER" id="PTHR31111">
    <property type="entry name" value="BNAA05G37150D PROTEIN-RELATED"/>
    <property type="match status" value="1"/>
</dbReference>
<dbReference type="InterPro" id="IPR001810">
    <property type="entry name" value="F-box_dom"/>
</dbReference>